<keyword evidence="11" id="KW-0238">DNA-binding</keyword>
<dbReference type="InterPro" id="IPR038718">
    <property type="entry name" value="SNF2-like_sf"/>
</dbReference>
<dbReference type="GO" id="GO:0005634">
    <property type="term" value="C:nucleus"/>
    <property type="evidence" value="ECO:0007669"/>
    <property type="project" value="UniProtKB-SubCell"/>
</dbReference>
<keyword evidence="3" id="KW-0547">Nucleotide-binding</keyword>
<keyword evidence="8" id="KW-1133">Transmembrane helix</keyword>
<feature type="transmembrane region" description="Helical" evidence="8">
    <location>
        <begin position="1187"/>
        <end position="1208"/>
    </location>
</feature>
<evidence type="ECO:0000259" key="10">
    <source>
        <dbReference type="PROSITE" id="PS51194"/>
    </source>
</evidence>
<dbReference type="InterPro" id="IPR000330">
    <property type="entry name" value="SNF2_N"/>
</dbReference>
<dbReference type="Pfam" id="PF00176">
    <property type="entry name" value="SNF2-rel_dom"/>
    <property type="match status" value="1"/>
</dbReference>
<dbReference type="InterPro" id="IPR043472">
    <property type="entry name" value="Macro_dom-like"/>
</dbReference>
<dbReference type="PROSITE" id="PS51192">
    <property type="entry name" value="HELICASE_ATP_BIND_1"/>
    <property type="match status" value="1"/>
</dbReference>
<dbReference type="GO" id="GO:0003677">
    <property type="term" value="F:DNA binding"/>
    <property type="evidence" value="ECO:0007669"/>
    <property type="project" value="UniProtKB-KW"/>
</dbReference>
<organism evidence="11 12">
    <name type="scientific">Dorcoceras hygrometricum</name>
    <dbReference type="NCBI Taxonomy" id="472368"/>
    <lineage>
        <taxon>Eukaryota</taxon>
        <taxon>Viridiplantae</taxon>
        <taxon>Streptophyta</taxon>
        <taxon>Embryophyta</taxon>
        <taxon>Tracheophyta</taxon>
        <taxon>Spermatophyta</taxon>
        <taxon>Magnoliopsida</taxon>
        <taxon>eudicotyledons</taxon>
        <taxon>Gunneridae</taxon>
        <taxon>Pentapetalae</taxon>
        <taxon>asterids</taxon>
        <taxon>lamiids</taxon>
        <taxon>Lamiales</taxon>
        <taxon>Gesneriaceae</taxon>
        <taxon>Didymocarpoideae</taxon>
        <taxon>Trichosporeae</taxon>
        <taxon>Loxocarpinae</taxon>
        <taxon>Dorcoceras</taxon>
    </lineage>
</organism>
<dbReference type="GO" id="GO:0006281">
    <property type="term" value="P:DNA repair"/>
    <property type="evidence" value="ECO:0007669"/>
    <property type="project" value="InterPro"/>
</dbReference>
<feature type="region of interest" description="Disordered" evidence="7">
    <location>
        <begin position="37"/>
        <end position="59"/>
    </location>
</feature>
<feature type="region of interest" description="Disordered" evidence="7">
    <location>
        <begin position="226"/>
        <end position="265"/>
    </location>
</feature>
<keyword evidence="11" id="KW-0347">Helicase</keyword>
<comment type="similarity">
    <text evidence="2">Belongs to the SNF2/RAD54 helicase family.</text>
</comment>
<evidence type="ECO:0000256" key="3">
    <source>
        <dbReference type="ARBA" id="ARBA00022741"/>
    </source>
</evidence>
<feature type="region of interest" description="Disordered" evidence="7">
    <location>
        <begin position="145"/>
        <end position="186"/>
    </location>
</feature>
<dbReference type="GO" id="GO:0016787">
    <property type="term" value="F:hydrolase activity"/>
    <property type="evidence" value="ECO:0007669"/>
    <property type="project" value="UniProtKB-KW"/>
</dbReference>
<dbReference type="OrthoDB" id="5857104at2759"/>
<evidence type="ECO:0000256" key="7">
    <source>
        <dbReference type="SAM" id="MobiDB-lite"/>
    </source>
</evidence>
<dbReference type="Gene3D" id="3.40.220.10">
    <property type="entry name" value="Leucine Aminopeptidase, subunit E, domain 1"/>
    <property type="match status" value="1"/>
</dbReference>
<feature type="compositionally biased region" description="Acidic residues" evidence="7">
    <location>
        <begin position="91"/>
        <end position="102"/>
    </location>
</feature>
<feature type="region of interest" description="Disordered" evidence="7">
    <location>
        <begin position="80"/>
        <end position="132"/>
    </location>
</feature>
<feature type="compositionally biased region" description="Basic and acidic residues" evidence="7">
    <location>
        <begin position="253"/>
        <end position="265"/>
    </location>
</feature>
<evidence type="ECO:0000313" key="11">
    <source>
        <dbReference type="EMBL" id="KZV43498.1"/>
    </source>
</evidence>
<keyword evidence="12" id="KW-1185">Reference proteome</keyword>
<dbReference type="SUPFAM" id="SSF52949">
    <property type="entry name" value="Macro domain-like"/>
    <property type="match status" value="1"/>
</dbReference>
<proteinExistence type="inferred from homology"/>
<feature type="compositionally biased region" description="Basic and acidic residues" evidence="7">
    <location>
        <begin position="168"/>
        <end position="177"/>
    </location>
</feature>
<dbReference type="CDD" id="cd18793">
    <property type="entry name" value="SF2_C_SNF"/>
    <property type="match status" value="1"/>
</dbReference>
<dbReference type="AlphaFoldDB" id="A0A2Z7CGJ7"/>
<dbReference type="GO" id="GO:0006338">
    <property type="term" value="P:chromatin remodeling"/>
    <property type="evidence" value="ECO:0007669"/>
    <property type="project" value="InterPro"/>
</dbReference>
<feature type="compositionally biased region" description="Low complexity" evidence="7">
    <location>
        <begin position="230"/>
        <end position="244"/>
    </location>
</feature>
<evidence type="ECO:0000256" key="1">
    <source>
        <dbReference type="ARBA" id="ARBA00004123"/>
    </source>
</evidence>
<protein>
    <submittedName>
        <fullName evidence="11">Chromodomain-helicase-DNA-binding protein 1-like</fullName>
    </submittedName>
</protein>
<sequence>MLGEGEDDAELVVLFKNEKAEEEAGAAEKEALGLVVADPGPVADAEGNENPGEPDALAKENPGAEVELEALVGAVNDVAVEEELNGPNGETGDELNMDEDDPVSPKVDPEFDPDGTFPRKLDEVANENPGAEEAELEALVDNEDDVATEEELNEPNKVAGDELNMGVEEPKRPKVDPELDPNDDVFPIDATFVEDEGVEEANRPPAGNLPSNTGGVVAEEDAAVDEPNTVDPGIGPDPDGGPVVTAFDDDKDDPNRLEDEARPDPNDDVVVLLLDAPEKKPKGLEVEGALLEPDKFEDPGAEDENNVEVPNGDDEGDVIAGSGENMNYEQRLIEGAKFVYAGDARASADAQVDLSELEIKATLKHHQIEGVSWLIRRYHHGVNVILGDEVRFPVMYQMGLGKTLQAISLLSYLKVCQKSPGPFLVLCPLSVTDSWVSEIANFAPKLRLLRYVGEKEHRRKLRWEMYEHIKKHSVAYAVQSWSFDVLLTTYDTALIDRDFLCQFPWHYTIIDEAQRLKNPNSVLYNTLRERFLMPRKLLMTGTPIQNNLSELWALLHFCMASIFGTKEQFLSTFSEAGDPLCYDAEKAKEQFKILKYVLGAFMLRRTKSKLTESGTLLLPPITEITVLVSDCLMAPLVSLQKKVYLSIMRKELPRLLALASRTSTAQSLHNIVIQLRKACSHPYLFPGIEPEPYQEGEHLVQASGKLLILDQLLQKLHDSQHRDYLELRKYTYERLDGSVRAEERFAAIRSFSRKSVDESYSSDTDLNTPFVFLISTRAGGVGLNLVAADSVIFYEQDWNPQVDKQALQRAHRIGQSNHVLSINLVSGHTIEEIIMRRAERKLQLSHNVVGEDYLNHEGNNEGVEAGDLKSLIFGLHNFDPLDINVEKSDELNMDELICLADNVIGSRHELRSNVGDRKFEINPIYFKDSHNLVVQEGSRCLTFDPGLDESSYTSWVEKFKQASQADDSDVMKLRSGRQSSDEKHLKAEASRKKSEEEKLSKWEALGYHSLSVSNPLCPSDLDVISDSGSVHFVYGDCTKTSIACPSQPTIIFSCVDNSGKWGRGGLFDALARVSPSVPNAYEQASKFGDLHLGDLHLIEINGDQHNQSTSTSNTPRWVALAVVQSYNIRRKIPRSNISITDLEVCLAKASSSAAQYSASIHMPRIGYQDSSDRAEWYTVERLLRKHAAMYAINIYVYVSLTLNIVWGVGRLISNVFHIHDTDFPTYICELLLCFYVQIKGVYTN</sequence>
<evidence type="ECO:0000313" key="12">
    <source>
        <dbReference type="Proteomes" id="UP000250235"/>
    </source>
</evidence>
<keyword evidence="6" id="KW-0539">Nucleus</keyword>
<dbReference type="Gene3D" id="3.40.50.10810">
    <property type="entry name" value="Tandem AAA-ATPase domain"/>
    <property type="match status" value="1"/>
</dbReference>
<dbReference type="Pfam" id="PF00271">
    <property type="entry name" value="Helicase_C"/>
    <property type="match status" value="1"/>
</dbReference>
<evidence type="ECO:0000256" key="6">
    <source>
        <dbReference type="ARBA" id="ARBA00023242"/>
    </source>
</evidence>
<dbReference type="SUPFAM" id="SSF52540">
    <property type="entry name" value="P-loop containing nucleoside triphosphate hydrolases"/>
    <property type="match status" value="2"/>
</dbReference>
<keyword evidence="4" id="KW-0378">Hydrolase</keyword>
<dbReference type="InterPro" id="IPR014001">
    <property type="entry name" value="Helicase_ATP-bd"/>
</dbReference>
<dbReference type="InterPro" id="IPR001650">
    <property type="entry name" value="Helicase_C-like"/>
</dbReference>
<dbReference type="EMBL" id="KQ998108">
    <property type="protein sequence ID" value="KZV43498.1"/>
    <property type="molecule type" value="Genomic_DNA"/>
</dbReference>
<dbReference type="PANTHER" id="PTHR47157">
    <property type="entry name" value="CHROMODOMAIN-HELICASE-DNA-BINDING PROTEIN 1-LIKE"/>
    <property type="match status" value="1"/>
</dbReference>
<name>A0A2Z7CGJ7_9LAMI</name>
<evidence type="ECO:0000256" key="8">
    <source>
        <dbReference type="SAM" id="Phobius"/>
    </source>
</evidence>
<dbReference type="InterPro" id="IPR031053">
    <property type="entry name" value="ALC1"/>
</dbReference>
<evidence type="ECO:0000256" key="4">
    <source>
        <dbReference type="ARBA" id="ARBA00022801"/>
    </source>
</evidence>
<keyword evidence="5" id="KW-0067">ATP-binding</keyword>
<dbReference type="Gene3D" id="3.40.50.300">
    <property type="entry name" value="P-loop containing nucleotide triphosphate hydrolases"/>
    <property type="match status" value="1"/>
</dbReference>
<dbReference type="PROSITE" id="PS51194">
    <property type="entry name" value="HELICASE_CTER"/>
    <property type="match status" value="1"/>
</dbReference>
<dbReference type="GO" id="GO:0003678">
    <property type="term" value="F:DNA helicase activity"/>
    <property type="evidence" value="ECO:0007669"/>
    <property type="project" value="InterPro"/>
</dbReference>
<dbReference type="InterPro" id="IPR027417">
    <property type="entry name" value="P-loop_NTPase"/>
</dbReference>
<accession>A0A2Z7CGJ7</accession>
<dbReference type="SMART" id="SM00490">
    <property type="entry name" value="HELICc"/>
    <property type="match status" value="1"/>
</dbReference>
<dbReference type="PANTHER" id="PTHR47157:SF1">
    <property type="entry name" value="CHROMODOMAIN-HELICASE-DNA-BINDING PROTEIN 1-LIKE"/>
    <property type="match status" value="1"/>
</dbReference>
<reference evidence="11 12" key="1">
    <citation type="journal article" date="2015" name="Proc. Natl. Acad. Sci. U.S.A.">
        <title>The resurrection genome of Boea hygrometrica: A blueprint for survival of dehydration.</title>
        <authorList>
            <person name="Xiao L."/>
            <person name="Yang G."/>
            <person name="Zhang L."/>
            <person name="Yang X."/>
            <person name="Zhao S."/>
            <person name="Ji Z."/>
            <person name="Zhou Q."/>
            <person name="Hu M."/>
            <person name="Wang Y."/>
            <person name="Chen M."/>
            <person name="Xu Y."/>
            <person name="Jin H."/>
            <person name="Xiao X."/>
            <person name="Hu G."/>
            <person name="Bao F."/>
            <person name="Hu Y."/>
            <person name="Wan P."/>
            <person name="Li L."/>
            <person name="Deng X."/>
            <person name="Kuang T."/>
            <person name="Xiang C."/>
            <person name="Zhu J.K."/>
            <person name="Oliver M.J."/>
            <person name="He Y."/>
        </authorList>
    </citation>
    <scope>NUCLEOTIDE SEQUENCE [LARGE SCALE GENOMIC DNA]</scope>
    <source>
        <strain evidence="12">cv. XS01</strain>
    </source>
</reference>
<feature type="domain" description="Helicase C-terminal" evidence="10">
    <location>
        <begin position="694"/>
        <end position="871"/>
    </location>
</feature>
<dbReference type="InterPro" id="IPR049730">
    <property type="entry name" value="SNF2/RAD54-like_C"/>
</dbReference>
<dbReference type="Proteomes" id="UP000250235">
    <property type="component" value="Unassembled WGS sequence"/>
</dbReference>
<gene>
    <name evidence="11" type="ORF">F511_19042</name>
</gene>
<evidence type="ECO:0000259" key="9">
    <source>
        <dbReference type="PROSITE" id="PS51192"/>
    </source>
</evidence>
<evidence type="ECO:0000256" key="5">
    <source>
        <dbReference type="ARBA" id="ARBA00022840"/>
    </source>
</evidence>
<feature type="domain" description="Helicase ATP-binding" evidence="9">
    <location>
        <begin position="397"/>
        <end position="561"/>
    </location>
</feature>
<feature type="compositionally biased region" description="Acidic residues" evidence="7">
    <location>
        <begin position="299"/>
        <end position="314"/>
    </location>
</feature>
<dbReference type="SMART" id="SM00487">
    <property type="entry name" value="DEXDc"/>
    <property type="match status" value="1"/>
</dbReference>
<keyword evidence="8" id="KW-0812">Transmembrane</keyword>
<feature type="compositionally biased region" description="Basic and acidic residues" evidence="7">
    <location>
        <begin position="979"/>
        <end position="992"/>
    </location>
</feature>
<evidence type="ECO:0000256" key="2">
    <source>
        <dbReference type="ARBA" id="ARBA00007025"/>
    </source>
</evidence>
<dbReference type="GO" id="GO:0005524">
    <property type="term" value="F:ATP binding"/>
    <property type="evidence" value="ECO:0007669"/>
    <property type="project" value="UniProtKB-KW"/>
</dbReference>
<comment type="subcellular location">
    <subcellularLocation>
        <location evidence="1">Nucleus</location>
    </subcellularLocation>
</comment>
<keyword evidence="8" id="KW-0472">Membrane</keyword>
<feature type="region of interest" description="Disordered" evidence="7">
    <location>
        <begin position="294"/>
        <end position="314"/>
    </location>
</feature>
<feature type="region of interest" description="Disordered" evidence="7">
    <location>
        <begin position="970"/>
        <end position="992"/>
    </location>
</feature>